<evidence type="ECO:0000256" key="14">
    <source>
        <dbReference type="PROSITE-ProRule" id="PRU00169"/>
    </source>
</evidence>
<evidence type="ECO:0000256" key="2">
    <source>
        <dbReference type="ARBA" id="ARBA00004651"/>
    </source>
</evidence>
<dbReference type="RefSeq" id="WP_071308358.1">
    <property type="nucleotide sequence ID" value="NZ_MLQR01000001.1"/>
</dbReference>
<keyword evidence="15" id="KW-0175">Coiled coil</keyword>
<feature type="coiled-coil region" evidence="15">
    <location>
        <begin position="435"/>
        <end position="511"/>
    </location>
</feature>
<keyword evidence="11" id="KW-0902">Two-component regulatory system</keyword>
<dbReference type="InterPro" id="IPR003018">
    <property type="entry name" value="GAF"/>
</dbReference>
<dbReference type="InterPro" id="IPR004358">
    <property type="entry name" value="Sig_transdc_His_kin-like_C"/>
</dbReference>
<dbReference type="Gene3D" id="1.10.287.130">
    <property type="match status" value="1"/>
</dbReference>
<dbReference type="OrthoDB" id="9790669at2"/>
<evidence type="ECO:0000256" key="9">
    <source>
        <dbReference type="ARBA" id="ARBA00022777"/>
    </source>
</evidence>
<feature type="modified residue" description="4-aspartylphosphate" evidence="14">
    <location>
        <position position="857"/>
    </location>
</feature>
<dbReference type="SUPFAM" id="SSF52172">
    <property type="entry name" value="CheY-like"/>
    <property type="match status" value="1"/>
</dbReference>
<dbReference type="Gene3D" id="3.30.565.10">
    <property type="entry name" value="Histidine kinase-like ATPase, C-terminal domain"/>
    <property type="match status" value="1"/>
</dbReference>
<evidence type="ECO:0000259" key="19">
    <source>
        <dbReference type="PROSITE" id="PS50885"/>
    </source>
</evidence>
<keyword evidence="9" id="KW-0418">Kinase</keyword>
<keyword evidence="7" id="KW-0808">Transferase</keyword>
<dbReference type="PROSITE" id="PS50109">
    <property type="entry name" value="HIS_KIN"/>
    <property type="match status" value="1"/>
</dbReference>
<dbReference type="InterPro" id="IPR003661">
    <property type="entry name" value="HisK_dim/P_dom"/>
</dbReference>
<comment type="caution">
    <text evidence="20">The sequence shown here is derived from an EMBL/GenBank/DDBJ whole genome shotgun (WGS) entry which is preliminary data.</text>
</comment>
<keyword evidence="16" id="KW-0812">Transmembrane</keyword>
<evidence type="ECO:0000256" key="5">
    <source>
        <dbReference type="ARBA" id="ARBA00022475"/>
    </source>
</evidence>
<organism evidence="20 21">
    <name type="scientific">Anaerobacillus alkalilacustris</name>
    <dbReference type="NCBI Taxonomy" id="393763"/>
    <lineage>
        <taxon>Bacteria</taxon>
        <taxon>Bacillati</taxon>
        <taxon>Bacillota</taxon>
        <taxon>Bacilli</taxon>
        <taxon>Bacillales</taxon>
        <taxon>Bacillaceae</taxon>
        <taxon>Anaerobacillus</taxon>
    </lineage>
</organism>
<dbReference type="GO" id="GO:0005886">
    <property type="term" value="C:plasma membrane"/>
    <property type="evidence" value="ECO:0007669"/>
    <property type="project" value="UniProtKB-SubCell"/>
</dbReference>
<evidence type="ECO:0000259" key="17">
    <source>
        <dbReference type="PROSITE" id="PS50109"/>
    </source>
</evidence>
<feature type="coiled-coil region" evidence="15">
    <location>
        <begin position="253"/>
        <end position="280"/>
    </location>
</feature>
<dbReference type="InterPro" id="IPR003660">
    <property type="entry name" value="HAMP_dom"/>
</dbReference>
<dbReference type="SMART" id="SM00387">
    <property type="entry name" value="HATPase_c"/>
    <property type="match status" value="1"/>
</dbReference>
<dbReference type="PANTHER" id="PTHR45339">
    <property type="entry name" value="HYBRID SIGNAL TRANSDUCTION HISTIDINE KINASE J"/>
    <property type="match status" value="1"/>
</dbReference>
<dbReference type="Gene3D" id="3.40.50.2300">
    <property type="match status" value="1"/>
</dbReference>
<dbReference type="PRINTS" id="PR00344">
    <property type="entry name" value="BCTRLSENSOR"/>
</dbReference>
<dbReference type="SUPFAM" id="SSF55874">
    <property type="entry name" value="ATPase domain of HSP90 chaperone/DNA topoisomerase II/histidine kinase"/>
    <property type="match status" value="1"/>
</dbReference>
<comment type="similarity">
    <text evidence="3">In the N-terminal section; belongs to the phytochrome family.</text>
</comment>
<evidence type="ECO:0000259" key="18">
    <source>
        <dbReference type="PROSITE" id="PS50110"/>
    </source>
</evidence>
<reference evidence="20 21" key="1">
    <citation type="submission" date="2016-10" db="EMBL/GenBank/DDBJ databases">
        <title>Draft genome sequences of four alkaliphilic bacteria belonging to the Anaerobacillus genus.</title>
        <authorList>
            <person name="Bassil N.M."/>
            <person name="Lloyd J.R."/>
        </authorList>
    </citation>
    <scope>NUCLEOTIDE SEQUENCE [LARGE SCALE GENOMIC DNA]</scope>
    <source>
        <strain evidence="20 21">DSM 18345</strain>
    </source>
</reference>
<feature type="domain" description="HAMP" evidence="19">
    <location>
        <begin position="208"/>
        <end position="262"/>
    </location>
</feature>
<dbReference type="CDD" id="cd00082">
    <property type="entry name" value="HisKA"/>
    <property type="match status" value="1"/>
</dbReference>
<evidence type="ECO:0000256" key="15">
    <source>
        <dbReference type="SAM" id="Coils"/>
    </source>
</evidence>
<dbReference type="GO" id="GO:0000155">
    <property type="term" value="F:phosphorelay sensor kinase activity"/>
    <property type="evidence" value="ECO:0007669"/>
    <property type="project" value="InterPro"/>
</dbReference>
<dbReference type="CDD" id="cd16922">
    <property type="entry name" value="HATPase_EvgS-ArcB-TorS-like"/>
    <property type="match status" value="1"/>
</dbReference>
<protein>
    <recommendedName>
        <fullName evidence="13">Circadian input-output histidine kinase CikA</fullName>
        <ecNumber evidence="4">2.7.13.3</ecNumber>
    </recommendedName>
</protein>
<accession>A0A1S2LZB0</accession>
<keyword evidence="8" id="KW-0547">Nucleotide-binding</keyword>
<dbReference type="SMART" id="SM00304">
    <property type="entry name" value="HAMP"/>
    <property type="match status" value="1"/>
</dbReference>
<keyword evidence="12 16" id="KW-0472">Membrane</keyword>
<evidence type="ECO:0000256" key="8">
    <source>
        <dbReference type="ARBA" id="ARBA00022741"/>
    </source>
</evidence>
<dbReference type="GO" id="GO:0005524">
    <property type="term" value="F:ATP binding"/>
    <property type="evidence" value="ECO:0007669"/>
    <property type="project" value="UniProtKB-KW"/>
</dbReference>
<dbReference type="SMART" id="SM00448">
    <property type="entry name" value="REC"/>
    <property type="match status" value="1"/>
</dbReference>
<dbReference type="AlphaFoldDB" id="A0A1S2LZB0"/>
<keyword evidence="5" id="KW-1003">Cell membrane</keyword>
<evidence type="ECO:0000256" key="16">
    <source>
        <dbReference type="SAM" id="Phobius"/>
    </source>
</evidence>
<keyword evidence="16" id="KW-1133">Transmembrane helix</keyword>
<dbReference type="EC" id="2.7.13.3" evidence="4"/>
<dbReference type="Gene3D" id="6.10.340.10">
    <property type="match status" value="1"/>
</dbReference>
<gene>
    <name evidence="20" type="ORF">BKP37_04075</name>
</gene>
<feature type="domain" description="Histidine kinase" evidence="17">
    <location>
        <begin position="521"/>
        <end position="755"/>
    </location>
</feature>
<dbReference type="InterPro" id="IPR011006">
    <property type="entry name" value="CheY-like_superfamily"/>
</dbReference>
<dbReference type="CDD" id="cd06225">
    <property type="entry name" value="HAMP"/>
    <property type="match status" value="1"/>
</dbReference>
<dbReference type="EMBL" id="MLQR01000001">
    <property type="protein sequence ID" value="OIJ17634.1"/>
    <property type="molecule type" value="Genomic_DNA"/>
</dbReference>
<dbReference type="Pfam" id="PF02518">
    <property type="entry name" value="HATPase_c"/>
    <property type="match status" value="1"/>
</dbReference>
<evidence type="ECO:0000256" key="4">
    <source>
        <dbReference type="ARBA" id="ARBA00012438"/>
    </source>
</evidence>
<evidence type="ECO:0000256" key="3">
    <source>
        <dbReference type="ARBA" id="ARBA00006402"/>
    </source>
</evidence>
<dbReference type="PROSITE" id="PS50110">
    <property type="entry name" value="RESPONSE_REGULATORY"/>
    <property type="match status" value="1"/>
</dbReference>
<comment type="catalytic activity">
    <reaction evidence="1">
        <text>ATP + protein L-histidine = ADP + protein N-phospho-L-histidine.</text>
        <dbReference type="EC" id="2.7.13.3"/>
    </reaction>
</comment>
<dbReference type="InterPro" id="IPR003594">
    <property type="entry name" value="HATPase_dom"/>
</dbReference>
<dbReference type="Gene3D" id="3.30.450.40">
    <property type="match status" value="1"/>
</dbReference>
<evidence type="ECO:0000256" key="10">
    <source>
        <dbReference type="ARBA" id="ARBA00022840"/>
    </source>
</evidence>
<evidence type="ECO:0000256" key="7">
    <source>
        <dbReference type="ARBA" id="ARBA00022679"/>
    </source>
</evidence>
<dbReference type="InterPro" id="IPR029016">
    <property type="entry name" value="GAF-like_dom_sf"/>
</dbReference>
<dbReference type="SMART" id="SM00388">
    <property type="entry name" value="HisKA"/>
    <property type="match status" value="1"/>
</dbReference>
<dbReference type="Proteomes" id="UP000179524">
    <property type="component" value="Unassembled WGS sequence"/>
</dbReference>
<proteinExistence type="inferred from homology"/>
<dbReference type="InterPro" id="IPR005467">
    <property type="entry name" value="His_kinase_dom"/>
</dbReference>
<evidence type="ECO:0000256" key="11">
    <source>
        <dbReference type="ARBA" id="ARBA00023012"/>
    </source>
</evidence>
<dbReference type="FunFam" id="3.30.565.10:FF:000010">
    <property type="entry name" value="Sensor histidine kinase RcsC"/>
    <property type="match status" value="1"/>
</dbReference>
<dbReference type="PANTHER" id="PTHR45339:SF1">
    <property type="entry name" value="HYBRID SIGNAL TRANSDUCTION HISTIDINE KINASE J"/>
    <property type="match status" value="1"/>
</dbReference>
<feature type="transmembrane region" description="Helical" evidence="16">
    <location>
        <begin position="6"/>
        <end position="26"/>
    </location>
</feature>
<keyword evidence="6 14" id="KW-0597">Phosphoprotein</keyword>
<comment type="subcellular location">
    <subcellularLocation>
        <location evidence="2">Cell membrane</location>
        <topology evidence="2">Multi-pass membrane protein</topology>
    </subcellularLocation>
</comment>
<sequence length="929" mass="104947">MKFKTKLYASIGSIIVLISIIVIILMNMLEQSTVNMHVVVNELYERTKMTSTIKYETANIGRALREITANPTGDEVDISVMNEWEEAHVNLRLALETLEKMDAQVKSQELIAKFRTLHGAYQANATQIITLQKVDKNANVEPFLSNDAKITRQRMLQMAEVLHGLQEQELKNELFRTRESYSLAVKMIYIYLALSLSLGVGFTLWIIRNITKDLNNVTTVLKSVSNTNTEALPRIEISSKGEVGAIAVAFNKMARTLEDKSSLEKQLKEEAEELSWLKTNIAEIATMYPEVENVKMLAKSLITKLVPMIGANYGVFYIKETEGNDHYLKRIATYAFSNDQPQFERFRIGEGLIGQCAAEKRVILLNQSNDTGIRIQTGLVQSSPKAIIMVPIEFEGNVLAVIEIASLNGINTLQIKLLEEIVGNVGMTINSIRNRMAVERLLKESQALTEELQAQSEELQAQSEELQLQQEELRTANEKLEEQYENSENKKQELEKVREALEEKAQQLEVSSQYKSEFLANMSHELRTPLNSLLILAQILTENEEKNLSSKQQEYVRTIYSSGTDLLQLINDILDLSKVEAGKIELIYSKIEFEELQEFVKKQFSPIAIQKKVAFNIELAPNLPNVLFSDEQRLHQVLKNMLSNAFKFTETGSVSLVIRKTTKKELGEHRFNNTTAQSMLVFSVIDTGIGIAREKQNIIFEAFQQADGTTSRQFGGTGLGLSISKNIAFLLDGFIEVDSEEGKGSTFTFYLPLYESMDEVAHEIPNEEVAASVDQPVPSVMLLENQEKAPSRSKSNDNGQSLLRGKKVLIVDDDIRNVYALTTALEKYQMDIIYAENGREGIETLHENPDVDLILMDIMMPEIDGFEAMRRIRSIPKFKTLPIIALTAKAMKHSRQECLDAGASDYISKPIILDQLFSLMQVWLYSKVE</sequence>
<dbReference type="Pfam" id="PF13185">
    <property type="entry name" value="GAF_2"/>
    <property type="match status" value="1"/>
</dbReference>
<keyword evidence="10" id="KW-0067">ATP-binding</keyword>
<dbReference type="PROSITE" id="PS50885">
    <property type="entry name" value="HAMP"/>
    <property type="match status" value="1"/>
</dbReference>
<evidence type="ECO:0000256" key="13">
    <source>
        <dbReference type="ARBA" id="ARBA00074306"/>
    </source>
</evidence>
<dbReference type="InterPro" id="IPR036097">
    <property type="entry name" value="HisK_dim/P_sf"/>
</dbReference>
<dbReference type="InterPro" id="IPR001789">
    <property type="entry name" value="Sig_transdc_resp-reg_receiver"/>
</dbReference>
<evidence type="ECO:0000256" key="6">
    <source>
        <dbReference type="ARBA" id="ARBA00022553"/>
    </source>
</evidence>
<dbReference type="Pfam" id="PF00072">
    <property type="entry name" value="Response_reg"/>
    <property type="match status" value="1"/>
</dbReference>
<evidence type="ECO:0000256" key="1">
    <source>
        <dbReference type="ARBA" id="ARBA00000085"/>
    </source>
</evidence>
<evidence type="ECO:0000256" key="12">
    <source>
        <dbReference type="ARBA" id="ARBA00023136"/>
    </source>
</evidence>
<keyword evidence="21" id="KW-1185">Reference proteome</keyword>
<dbReference type="Pfam" id="PF00672">
    <property type="entry name" value="HAMP"/>
    <property type="match status" value="1"/>
</dbReference>
<dbReference type="SUPFAM" id="SSF55781">
    <property type="entry name" value="GAF domain-like"/>
    <property type="match status" value="1"/>
</dbReference>
<feature type="domain" description="Response regulatory" evidence="18">
    <location>
        <begin position="807"/>
        <end position="924"/>
    </location>
</feature>
<dbReference type="Pfam" id="PF00512">
    <property type="entry name" value="HisKA"/>
    <property type="match status" value="1"/>
</dbReference>
<name>A0A1S2LZB0_9BACI</name>
<dbReference type="CDD" id="cd17546">
    <property type="entry name" value="REC_hyHK_CKI1_RcsC-like"/>
    <property type="match status" value="1"/>
</dbReference>
<dbReference type="InterPro" id="IPR036890">
    <property type="entry name" value="HATPase_C_sf"/>
</dbReference>
<evidence type="ECO:0000313" key="20">
    <source>
        <dbReference type="EMBL" id="OIJ17634.1"/>
    </source>
</evidence>
<evidence type="ECO:0000313" key="21">
    <source>
        <dbReference type="Proteomes" id="UP000179524"/>
    </source>
</evidence>
<dbReference type="SUPFAM" id="SSF47384">
    <property type="entry name" value="Homodimeric domain of signal transducing histidine kinase"/>
    <property type="match status" value="1"/>
</dbReference>